<evidence type="ECO:0008006" key="4">
    <source>
        <dbReference type="Google" id="ProtNLM"/>
    </source>
</evidence>
<feature type="transmembrane region" description="Helical" evidence="1">
    <location>
        <begin position="53"/>
        <end position="72"/>
    </location>
</feature>
<sequence>MAADGAVRVTICGIRFFQLLFAVILVGVLSYMVDQFRDFGFGGVPREVVTPEVFSVLAIPFTSFAILAALSLDSTAQIIATLLDFVLFVGYVTSAGLLRHNFHRHSDENPLRASLGVIRTAHGIDGREDRNGRLVRLVAGLVLIQLILYFITTILS</sequence>
<keyword evidence="1" id="KW-1133">Transmembrane helix</keyword>
<reference evidence="2 3" key="1">
    <citation type="submission" date="2018-03" db="EMBL/GenBank/DDBJ databases">
        <title>Genomes of Pezizomycetes fungi and the evolution of truffles.</title>
        <authorList>
            <person name="Murat C."/>
            <person name="Payen T."/>
            <person name="Noel B."/>
            <person name="Kuo A."/>
            <person name="Martin F.M."/>
        </authorList>
    </citation>
    <scope>NUCLEOTIDE SEQUENCE [LARGE SCALE GENOMIC DNA]</scope>
    <source>
        <strain evidence="2">091103-1</strain>
    </source>
</reference>
<dbReference type="Proteomes" id="UP000246991">
    <property type="component" value="Unassembled WGS sequence"/>
</dbReference>
<dbReference type="EMBL" id="PYWC01000060">
    <property type="protein sequence ID" value="PWW74521.1"/>
    <property type="molecule type" value="Genomic_DNA"/>
</dbReference>
<dbReference type="AlphaFoldDB" id="A0A317SMX1"/>
<protein>
    <recommendedName>
        <fullName evidence="4">MARVEL domain-containing protein</fullName>
    </recommendedName>
</protein>
<gene>
    <name evidence="2" type="ORF">C7212DRAFT_327006</name>
</gene>
<keyword evidence="3" id="KW-1185">Reference proteome</keyword>
<name>A0A317SMX1_9PEZI</name>
<feature type="transmembrane region" description="Helical" evidence="1">
    <location>
        <begin position="134"/>
        <end position="155"/>
    </location>
</feature>
<feature type="transmembrane region" description="Helical" evidence="1">
    <location>
        <begin position="78"/>
        <end position="98"/>
    </location>
</feature>
<feature type="transmembrane region" description="Helical" evidence="1">
    <location>
        <begin position="6"/>
        <end position="32"/>
    </location>
</feature>
<accession>A0A317SMX1</accession>
<evidence type="ECO:0000313" key="2">
    <source>
        <dbReference type="EMBL" id="PWW74521.1"/>
    </source>
</evidence>
<feature type="non-terminal residue" evidence="2">
    <location>
        <position position="156"/>
    </location>
</feature>
<proteinExistence type="predicted"/>
<keyword evidence="1" id="KW-0812">Transmembrane</keyword>
<evidence type="ECO:0000256" key="1">
    <source>
        <dbReference type="SAM" id="Phobius"/>
    </source>
</evidence>
<evidence type="ECO:0000313" key="3">
    <source>
        <dbReference type="Proteomes" id="UP000246991"/>
    </source>
</evidence>
<organism evidence="2 3">
    <name type="scientific">Tuber magnatum</name>
    <name type="common">white Piedmont truffle</name>
    <dbReference type="NCBI Taxonomy" id="42249"/>
    <lineage>
        <taxon>Eukaryota</taxon>
        <taxon>Fungi</taxon>
        <taxon>Dikarya</taxon>
        <taxon>Ascomycota</taxon>
        <taxon>Pezizomycotina</taxon>
        <taxon>Pezizomycetes</taxon>
        <taxon>Pezizales</taxon>
        <taxon>Tuberaceae</taxon>
        <taxon>Tuber</taxon>
    </lineage>
</organism>
<keyword evidence="1" id="KW-0472">Membrane</keyword>
<dbReference type="OrthoDB" id="5342507at2759"/>
<comment type="caution">
    <text evidence="2">The sequence shown here is derived from an EMBL/GenBank/DDBJ whole genome shotgun (WGS) entry which is preliminary data.</text>
</comment>